<comment type="caution">
    <text evidence="2">The sequence shown here is derived from an EMBL/GenBank/DDBJ whole genome shotgun (WGS) entry which is preliminary data.</text>
</comment>
<sequence length="304" mass="34050">MSGIRNVKKCVACQDKIFVACKKCPKCEAQQPHKDRLVKERKRFAAEEKEWKERIKKNCNGGHVLDSSFKMLDRLAALGYFPLLLLGKKNKNGYTADVFSSIQMKLDDCLEEDIKSVYAKVLKLHFRRFQNQKGTIEDCGTDLETEFVVLDLCPVDGTDVVVEATDVVVEATDVVVEATDVVVEATDLVVEATDVVVEATDVVVRLLMWFVEATDVVVKATDVVVEATDLVVEATDVVEAKRGITDPMQRDRESKSYDGQKTKNVLMDPTALQEEDNEGEEEVWDAEICLTLDDTDSSDDEKQD</sequence>
<reference evidence="2" key="1">
    <citation type="submission" date="2022-11" db="EMBL/GenBank/DDBJ databases">
        <title>Chromosome-level genome of Pogonophryne albipinna.</title>
        <authorList>
            <person name="Jo E."/>
        </authorList>
    </citation>
    <scope>NUCLEOTIDE SEQUENCE</scope>
    <source>
        <strain evidence="2">SGF0006</strain>
        <tissue evidence="2">Muscle</tissue>
    </source>
</reference>
<protein>
    <submittedName>
        <fullName evidence="2">Uncharacterized protein</fullName>
    </submittedName>
</protein>
<dbReference type="EMBL" id="JAPTMU010000001">
    <property type="protein sequence ID" value="KAJ4948464.1"/>
    <property type="molecule type" value="Genomic_DNA"/>
</dbReference>
<dbReference type="Proteomes" id="UP001219934">
    <property type="component" value="Unassembled WGS sequence"/>
</dbReference>
<feature type="region of interest" description="Disordered" evidence="1">
    <location>
        <begin position="243"/>
        <end position="263"/>
    </location>
</feature>
<evidence type="ECO:0000313" key="3">
    <source>
        <dbReference type="Proteomes" id="UP001219934"/>
    </source>
</evidence>
<accession>A0AAD6BSK7</accession>
<gene>
    <name evidence="2" type="ORF">JOQ06_019998</name>
</gene>
<feature type="compositionally biased region" description="Basic and acidic residues" evidence="1">
    <location>
        <begin position="243"/>
        <end position="261"/>
    </location>
</feature>
<name>A0AAD6BSK7_9TELE</name>
<evidence type="ECO:0000256" key="1">
    <source>
        <dbReference type="SAM" id="MobiDB-lite"/>
    </source>
</evidence>
<organism evidence="2 3">
    <name type="scientific">Pogonophryne albipinna</name>
    <dbReference type="NCBI Taxonomy" id="1090488"/>
    <lineage>
        <taxon>Eukaryota</taxon>
        <taxon>Metazoa</taxon>
        <taxon>Chordata</taxon>
        <taxon>Craniata</taxon>
        <taxon>Vertebrata</taxon>
        <taxon>Euteleostomi</taxon>
        <taxon>Actinopterygii</taxon>
        <taxon>Neopterygii</taxon>
        <taxon>Teleostei</taxon>
        <taxon>Neoteleostei</taxon>
        <taxon>Acanthomorphata</taxon>
        <taxon>Eupercaria</taxon>
        <taxon>Perciformes</taxon>
        <taxon>Notothenioidei</taxon>
        <taxon>Pogonophryne</taxon>
    </lineage>
</organism>
<evidence type="ECO:0000313" key="2">
    <source>
        <dbReference type="EMBL" id="KAJ4948464.1"/>
    </source>
</evidence>
<keyword evidence="3" id="KW-1185">Reference proteome</keyword>
<dbReference type="AlphaFoldDB" id="A0AAD6BSK7"/>
<proteinExistence type="predicted"/>